<dbReference type="Gene3D" id="3.10.20.90">
    <property type="entry name" value="Phosphatidylinositol 3-kinase Catalytic Subunit, Chain A, domain 1"/>
    <property type="match status" value="1"/>
</dbReference>
<keyword evidence="3" id="KW-1185">Reference proteome</keyword>
<accession>A0A1J4J8A2</accession>
<dbReference type="AlphaFoldDB" id="A0A1J4J8A2"/>
<name>A0A1J4J8A2_9EUKA</name>
<dbReference type="VEuPathDB" id="TrichDB:TRFO_38932"/>
<dbReference type="EMBL" id="MLAK01001281">
    <property type="protein sequence ID" value="OHS94913.1"/>
    <property type="molecule type" value="Genomic_DNA"/>
</dbReference>
<organism evidence="2 3">
    <name type="scientific">Tritrichomonas foetus</name>
    <dbReference type="NCBI Taxonomy" id="1144522"/>
    <lineage>
        <taxon>Eukaryota</taxon>
        <taxon>Metamonada</taxon>
        <taxon>Parabasalia</taxon>
        <taxon>Tritrichomonadida</taxon>
        <taxon>Tritrichomonadidae</taxon>
        <taxon>Tritrichomonas</taxon>
    </lineage>
</organism>
<dbReference type="RefSeq" id="XP_068348050.1">
    <property type="nucleotide sequence ID" value="XM_068512334.1"/>
</dbReference>
<dbReference type="InterPro" id="IPR029071">
    <property type="entry name" value="Ubiquitin-like_domsf"/>
</dbReference>
<evidence type="ECO:0000313" key="3">
    <source>
        <dbReference type="Proteomes" id="UP000179807"/>
    </source>
</evidence>
<feature type="domain" description="Ubiquitin-like" evidence="1">
    <location>
        <begin position="55"/>
        <end position="127"/>
    </location>
</feature>
<dbReference type="CDD" id="cd17039">
    <property type="entry name" value="Ubl_ubiquitin_like"/>
    <property type="match status" value="1"/>
</dbReference>
<sequence>MSQKSRRIKDQPSAAIIALNNELPKFDKPRFEQTFTYHLKDVPLENFNDELEPTGNVIIHLPDISSVLVPINPKMTVAKFKEKVSQKIDFYDKEKHILVTSNGMIKDGFTLEEIDIKENTDILIIKKGVSTEEDERKRNYYVSRRLKRCGISGSEAASEFGSSRAYKSPRTERTEKTPDQLIKIRRTLSQRSRFGSKYSFKII</sequence>
<gene>
    <name evidence="2" type="ORF">TRFO_38932</name>
</gene>
<proteinExistence type="predicted"/>
<comment type="caution">
    <text evidence="2">The sequence shown here is derived from an EMBL/GenBank/DDBJ whole genome shotgun (WGS) entry which is preliminary data.</text>
</comment>
<evidence type="ECO:0000313" key="2">
    <source>
        <dbReference type="EMBL" id="OHS94913.1"/>
    </source>
</evidence>
<reference evidence="2" key="1">
    <citation type="submission" date="2016-10" db="EMBL/GenBank/DDBJ databases">
        <authorList>
            <person name="Benchimol M."/>
            <person name="Almeida L.G."/>
            <person name="Vasconcelos A.T."/>
            <person name="Perreira-Neves A."/>
            <person name="Rosa I.A."/>
            <person name="Tasca T."/>
            <person name="Bogo M.R."/>
            <person name="de Souza W."/>
        </authorList>
    </citation>
    <scope>NUCLEOTIDE SEQUENCE [LARGE SCALE GENOMIC DNA]</scope>
    <source>
        <strain evidence="2">K</strain>
    </source>
</reference>
<dbReference type="Proteomes" id="UP000179807">
    <property type="component" value="Unassembled WGS sequence"/>
</dbReference>
<evidence type="ECO:0000259" key="1">
    <source>
        <dbReference type="PROSITE" id="PS50053"/>
    </source>
</evidence>
<dbReference type="PROSITE" id="PS50053">
    <property type="entry name" value="UBIQUITIN_2"/>
    <property type="match status" value="1"/>
</dbReference>
<dbReference type="GeneID" id="94847038"/>
<protein>
    <recommendedName>
        <fullName evidence="1">Ubiquitin-like domain-containing protein</fullName>
    </recommendedName>
</protein>
<dbReference type="InterPro" id="IPR000626">
    <property type="entry name" value="Ubiquitin-like_dom"/>
</dbReference>
<dbReference type="SUPFAM" id="SSF54236">
    <property type="entry name" value="Ubiquitin-like"/>
    <property type="match status" value="1"/>
</dbReference>